<accession>A0A554LIH8</accession>
<dbReference type="Proteomes" id="UP000316495">
    <property type="component" value="Unassembled WGS sequence"/>
</dbReference>
<dbReference type="EMBL" id="VMGN01000067">
    <property type="protein sequence ID" value="TSC92662.1"/>
    <property type="molecule type" value="Genomic_DNA"/>
</dbReference>
<proteinExistence type="predicted"/>
<feature type="non-terminal residue" evidence="1">
    <location>
        <position position="1"/>
    </location>
</feature>
<reference evidence="1 2" key="1">
    <citation type="submission" date="2017-07" db="EMBL/GenBank/DDBJ databases">
        <title>Mechanisms for carbon and nitrogen cycling indicate functional differentiation within the Candidate Phyla Radiation.</title>
        <authorList>
            <person name="Danczak R.E."/>
            <person name="Johnston M.D."/>
            <person name="Kenah C."/>
            <person name="Slattery M."/>
            <person name="Wrighton K.C."/>
            <person name="Wilkins M.J."/>
        </authorList>
    </citation>
    <scope>NUCLEOTIDE SEQUENCE [LARGE SCALE GENOMIC DNA]</scope>
    <source>
        <strain evidence="1">Athens1014_28</strain>
    </source>
</reference>
<evidence type="ECO:0000313" key="1">
    <source>
        <dbReference type="EMBL" id="TSC92662.1"/>
    </source>
</evidence>
<name>A0A554LIH8_9BACT</name>
<evidence type="ECO:0000313" key="2">
    <source>
        <dbReference type="Proteomes" id="UP000316495"/>
    </source>
</evidence>
<dbReference type="AlphaFoldDB" id="A0A554LIH8"/>
<sequence>YYVGFNNKDVKFNLINTLQVYGSNNSKMYDQGMGIRVNNVGEKANEIGDIYLKLYAANYKYVNDQKILAGATIEDLGAGQGLYTYRSSGSVTDFFDLYDWGKNFSDTGVFYDNVRKGISALAKDNNYFVYQFDTVFPFSLINFNLTCGVNNTERCFYYYSFDEQNWQKVEQIKGNNPKAETQFQIVGAGEQKRIYLKVTYNKDDNIYNRSPMFSIERIIIDANLIIK</sequence>
<organism evidence="1 2">
    <name type="scientific">Candidatus Berkelbacteria bacterium Athens1014_28</name>
    <dbReference type="NCBI Taxonomy" id="2017145"/>
    <lineage>
        <taxon>Bacteria</taxon>
        <taxon>Candidatus Berkelbacteria</taxon>
    </lineage>
</organism>
<comment type="caution">
    <text evidence="1">The sequence shown here is derived from an EMBL/GenBank/DDBJ whole genome shotgun (WGS) entry which is preliminary data.</text>
</comment>
<protein>
    <submittedName>
        <fullName evidence="1">Uncharacterized protein</fullName>
    </submittedName>
</protein>
<gene>
    <name evidence="1" type="ORF">Athens101428_820</name>
</gene>